<comment type="similarity">
    <text evidence="1 2">Belongs to the outer membrane factor (OMF) (TC 1.B.17) family.</text>
</comment>
<accession>A0AB39G3M0</accession>
<organism evidence="7">
    <name type="scientific">Castellaniella ginsengisoli</name>
    <dbReference type="NCBI Taxonomy" id="546114"/>
    <lineage>
        <taxon>Bacteria</taxon>
        <taxon>Pseudomonadati</taxon>
        <taxon>Pseudomonadota</taxon>
        <taxon>Betaproteobacteria</taxon>
        <taxon>Burkholderiales</taxon>
        <taxon>Alcaligenaceae</taxon>
        <taxon>Castellaniella</taxon>
    </lineage>
</organism>
<reference evidence="7" key="1">
    <citation type="submission" date="2024-05" db="EMBL/GenBank/DDBJ databases">
        <authorList>
            <person name="Luo Y.-C."/>
            <person name="Nicholds J."/>
            <person name="Mortimer T."/>
            <person name="Maboni G."/>
        </authorList>
    </citation>
    <scope>NUCLEOTIDE SEQUENCE</scope>
    <source>
        <strain evidence="7">140124</strain>
        <strain evidence="6">145849</strain>
        <strain evidence="5">145850</strain>
        <strain evidence="4">145852</strain>
    </source>
</reference>
<dbReference type="InterPro" id="IPR003423">
    <property type="entry name" value="OMP_efflux"/>
</dbReference>
<dbReference type="SUPFAM" id="SSF56954">
    <property type="entry name" value="Outer membrane efflux proteins (OEP)"/>
    <property type="match status" value="1"/>
</dbReference>
<sequence length="485" mass="51027">MFDRAPPHVIADAASPPASVRRAARGLLVVITVLALSACAVGPDYRRPAQDVGTAYAHAPEGRWIPADTPPRDLPADWWTLYGDGVLNDLMARMSQGNLDLARAEAQYREARAALDSARAGLFPTVGASGSMTRSGQGAPQAGGPSDTYNLSATASWEVDLWGRVRRGVEAARAGEQAGAADLGAMRLSLRSTLAQAYFGVRASQLQDALLARTLDEYARALEMTRNRLAAGVASSADVAAASAQLDQTRAQRIRLGWQRAQQIHAIAVLLGEVPAGFRLAGDAGLPAVPGVPVGVPSALLLRRPDVAGAERRVAQANARIGVAQAAWFPDLTLSAQGGYRAAEFASWIMTPARFWTLGPTLALSLFDGGARAAAVASARAAYDAQAAAYRKTVLDALREVEDALVQSQALTEEQAARDRALAAARESLRQVSNQYRAGLVDYLSVVQAQTSALSAEQASLDVRAERLKASTQLIAALGGGYALN</sequence>
<evidence type="ECO:0000256" key="2">
    <source>
        <dbReference type="RuleBase" id="RU362097"/>
    </source>
</evidence>
<dbReference type="PANTHER" id="PTHR30203">
    <property type="entry name" value="OUTER MEMBRANE CATION EFFLUX PROTEIN"/>
    <property type="match status" value="1"/>
</dbReference>
<protein>
    <submittedName>
        <fullName evidence="7">Efflux transporter outer membrane subunit</fullName>
    </submittedName>
</protein>
<evidence type="ECO:0000313" key="5">
    <source>
        <dbReference type="EMBL" id="XDJ65036.1"/>
    </source>
</evidence>
<evidence type="ECO:0000313" key="6">
    <source>
        <dbReference type="EMBL" id="XDJ65612.1"/>
    </source>
</evidence>
<dbReference type="Pfam" id="PF02321">
    <property type="entry name" value="OEP"/>
    <property type="match status" value="2"/>
</dbReference>
<proteinExistence type="inferred from homology"/>
<evidence type="ECO:0000256" key="3">
    <source>
        <dbReference type="SAM" id="Coils"/>
    </source>
</evidence>
<dbReference type="GO" id="GO:0005886">
    <property type="term" value="C:plasma membrane"/>
    <property type="evidence" value="ECO:0007669"/>
    <property type="project" value="UniProtKB-SubCell"/>
</dbReference>
<dbReference type="RefSeq" id="WP_368641127.1">
    <property type="nucleotide sequence ID" value="NZ_CP158259.1"/>
</dbReference>
<keyword evidence="2" id="KW-0472">Membrane</keyword>
<feature type="coiled-coil region" evidence="3">
    <location>
        <begin position="87"/>
        <end position="121"/>
    </location>
</feature>
<dbReference type="InterPro" id="IPR010131">
    <property type="entry name" value="MdtP/NodT-like"/>
</dbReference>
<evidence type="ECO:0000256" key="1">
    <source>
        <dbReference type="ARBA" id="ARBA00007613"/>
    </source>
</evidence>
<dbReference type="EMBL" id="CP158259">
    <property type="protein sequence ID" value="XDJ60348.1"/>
    <property type="molecule type" value="Genomic_DNA"/>
</dbReference>
<dbReference type="Gene3D" id="1.20.1600.10">
    <property type="entry name" value="Outer membrane efflux proteins (OEP)"/>
    <property type="match status" value="1"/>
</dbReference>
<keyword evidence="2" id="KW-0812">Transmembrane</keyword>
<dbReference type="GO" id="GO:0015562">
    <property type="term" value="F:efflux transmembrane transporter activity"/>
    <property type="evidence" value="ECO:0007669"/>
    <property type="project" value="InterPro"/>
</dbReference>
<dbReference type="PANTHER" id="PTHR30203:SF33">
    <property type="entry name" value="BLR4455 PROTEIN"/>
    <property type="match status" value="1"/>
</dbReference>
<dbReference type="Gene3D" id="2.20.200.10">
    <property type="entry name" value="Outer membrane efflux proteins (OEP)"/>
    <property type="match status" value="1"/>
</dbReference>
<dbReference type="EMBL" id="CP158268">
    <property type="protein sequence ID" value="XDJ84308.1"/>
    <property type="molecule type" value="Genomic_DNA"/>
</dbReference>
<evidence type="ECO:0000313" key="4">
    <source>
        <dbReference type="EMBL" id="XDJ60348.1"/>
    </source>
</evidence>
<keyword evidence="2" id="KW-0564">Palmitate</keyword>
<keyword evidence="2" id="KW-0449">Lipoprotein</keyword>
<name>A0AB39G3M0_9BURK</name>
<keyword evidence="2" id="KW-1134">Transmembrane beta strand</keyword>
<comment type="subcellular location">
    <subcellularLocation>
        <location evidence="2">Cell membrane</location>
        <topology evidence="2">Lipid-anchor</topology>
    </subcellularLocation>
</comment>
<evidence type="ECO:0000313" key="7">
    <source>
        <dbReference type="EMBL" id="XDJ84308.1"/>
    </source>
</evidence>
<dbReference type="EMBL" id="CP158261">
    <property type="protein sequence ID" value="XDJ65612.1"/>
    <property type="molecule type" value="Genomic_DNA"/>
</dbReference>
<dbReference type="AlphaFoldDB" id="A0AB39G3M0"/>
<keyword evidence="3" id="KW-0175">Coiled coil</keyword>
<dbReference type="EMBL" id="CP158260">
    <property type="protein sequence ID" value="XDJ65036.1"/>
    <property type="molecule type" value="Genomic_DNA"/>
</dbReference>
<dbReference type="NCBIfam" id="TIGR01845">
    <property type="entry name" value="outer_NodT"/>
    <property type="match status" value="1"/>
</dbReference>
<gene>
    <name evidence="6" type="ORF">ABRY91_09280</name>
    <name evidence="4" type="ORF">ABRY92_10080</name>
    <name evidence="5" type="ORF">ABRZ03_06915</name>
    <name evidence="7" type="ORF">ABRZ08_08615</name>
</gene>